<dbReference type="Gene3D" id="1.10.260.40">
    <property type="entry name" value="lambda repressor-like DNA-binding domains"/>
    <property type="match status" value="1"/>
</dbReference>
<gene>
    <name evidence="2" type="ORF">CGZ90_00885</name>
</gene>
<feature type="domain" description="HTH cro/C1-type" evidence="1">
    <location>
        <begin position="8"/>
        <end position="63"/>
    </location>
</feature>
<dbReference type="EMBL" id="NOII01000001">
    <property type="protein sequence ID" value="OYD58488.1"/>
    <property type="molecule type" value="Genomic_DNA"/>
</dbReference>
<organism evidence="2 3">
    <name type="scientific">Fictibacillus aquaticus</name>
    <dbReference type="NCBI Taxonomy" id="2021314"/>
    <lineage>
        <taxon>Bacteria</taxon>
        <taxon>Bacillati</taxon>
        <taxon>Bacillota</taxon>
        <taxon>Bacilli</taxon>
        <taxon>Bacillales</taxon>
        <taxon>Fictibacillaceae</taxon>
        <taxon>Fictibacillus</taxon>
    </lineage>
</organism>
<sequence>MGNVHSQLKEILDKRGLSIRQVARDIDYRFESVRQLYNDENKAYPRDLLHRLCVYLNVTPGDLLQIKEKDHSE</sequence>
<keyword evidence="3" id="KW-1185">Reference proteome</keyword>
<dbReference type="PROSITE" id="PS50943">
    <property type="entry name" value="HTH_CROC1"/>
    <property type="match status" value="1"/>
</dbReference>
<proteinExistence type="predicted"/>
<accession>A0A235FB11</accession>
<dbReference type="CDD" id="cd00093">
    <property type="entry name" value="HTH_XRE"/>
    <property type="match status" value="1"/>
</dbReference>
<comment type="caution">
    <text evidence="2">The sequence shown here is derived from an EMBL/GenBank/DDBJ whole genome shotgun (WGS) entry which is preliminary data.</text>
</comment>
<dbReference type="OrthoDB" id="2456072at2"/>
<dbReference type="InterPro" id="IPR001387">
    <property type="entry name" value="Cro/C1-type_HTH"/>
</dbReference>
<dbReference type="SMART" id="SM00530">
    <property type="entry name" value="HTH_XRE"/>
    <property type="match status" value="1"/>
</dbReference>
<dbReference type="GO" id="GO:0003677">
    <property type="term" value="F:DNA binding"/>
    <property type="evidence" value="ECO:0007669"/>
    <property type="project" value="InterPro"/>
</dbReference>
<dbReference type="RefSeq" id="WP_094250450.1">
    <property type="nucleotide sequence ID" value="NZ_JBHLXL010000001.1"/>
</dbReference>
<dbReference type="Proteomes" id="UP000215059">
    <property type="component" value="Unassembled WGS sequence"/>
</dbReference>
<name>A0A235FB11_9BACL</name>
<evidence type="ECO:0000259" key="1">
    <source>
        <dbReference type="PROSITE" id="PS50943"/>
    </source>
</evidence>
<dbReference type="AlphaFoldDB" id="A0A235FB11"/>
<evidence type="ECO:0000313" key="2">
    <source>
        <dbReference type="EMBL" id="OYD58488.1"/>
    </source>
</evidence>
<protein>
    <recommendedName>
        <fullName evidence="1">HTH cro/C1-type domain-containing protein</fullName>
    </recommendedName>
</protein>
<dbReference type="InterPro" id="IPR010982">
    <property type="entry name" value="Lambda_DNA-bd_dom_sf"/>
</dbReference>
<dbReference type="SUPFAM" id="SSF47413">
    <property type="entry name" value="lambda repressor-like DNA-binding domains"/>
    <property type="match status" value="1"/>
</dbReference>
<reference evidence="2 3" key="1">
    <citation type="submission" date="2017-07" db="EMBL/GenBank/DDBJ databases">
        <title>Fictibacillus sp. nov. GDSW-R2A3 Genome sequencing and assembly.</title>
        <authorList>
            <person name="Mayilraj S."/>
        </authorList>
    </citation>
    <scope>NUCLEOTIDE SEQUENCE [LARGE SCALE GENOMIC DNA]</scope>
    <source>
        <strain evidence="2 3">GDSW-R2A3</strain>
    </source>
</reference>
<evidence type="ECO:0000313" key="3">
    <source>
        <dbReference type="Proteomes" id="UP000215059"/>
    </source>
</evidence>
<dbReference type="Pfam" id="PF13443">
    <property type="entry name" value="HTH_26"/>
    <property type="match status" value="1"/>
</dbReference>